<dbReference type="Proteomes" id="UP000051913">
    <property type="component" value="Unassembled WGS sequence"/>
</dbReference>
<comment type="caution">
    <text evidence="1">The sequence shown here is derived from an EMBL/GenBank/DDBJ whole genome shotgun (WGS) entry which is preliminary data.</text>
</comment>
<organism evidence="1 2">
    <name type="scientific">Bradyrhizobium valentinum</name>
    <dbReference type="NCBI Taxonomy" id="1518501"/>
    <lineage>
        <taxon>Bacteria</taxon>
        <taxon>Pseudomonadati</taxon>
        <taxon>Pseudomonadota</taxon>
        <taxon>Alphaproteobacteria</taxon>
        <taxon>Hyphomicrobiales</taxon>
        <taxon>Nitrobacteraceae</taxon>
        <taxon>Bradyrhizobium</taxon>
    </lineage>
</organism>
<evidence type="ECO:0000313" key="1">
    <source>
        <dbReference type="EMBL" id="KRR01952.1"/>
    </source>
</evidence>
<dbReference type="EMBL" id="LLXX01000155">
    <property type="protein sequence ID" value="KRR01952.1"/>
    <property type="molecule type" value="Genomic_DNA"/>
</dbReference>
<keyword evidence="2" id="KW-1185">Reference proteome</keyword>
<sequence length="105" mass="10611">MAEQAEVVAGGGENGVDAVAVAALEMVATHSVVVLEMADHRLDSGTTPHLAVDGFGDAANLAADPDLEPVGIVVAAIALVALDAARCDTCELFEIGDDGNRAWPS</sequence>
<protein>
    <submittedName>
        <fullName evidence="1">Uncharacterized protein</fullName>
    </submittedName>
</protein>
<proteinExistence type="predicted"/>
<reference evidence="1 2" key="1">
    <citation type="submission" date="2014-03" db="EMBL/GenBank/DDBJ databases">
        <title>Bradyrhizobium valentinum sp. nov., isolated from effective nodules of Lupinus mariae-josephae, a lupine endemic of basic-lime soils in Eastern Spain.</title>
        <authorList>
            <person name="Duran D."/>
            <person name="Rey L."/>
            <person name="Navarro A."/>
            <person name="Busquets A."/>
            <person name="Imperial J."/>
            <person name="Ruiz-Argueso T."/>
        </authorList>
    </citation>
    <scope>NUCLEOTIDE SEQUENCE [LARGE SCALE GENOMIC DNA]</scope>
    <source>
        <strain evidence="1 2">LmjM3</strain>
    </source>
</reference>
<name>A0A0R3LAW2_9BRAD</name>
<evidence type="ECO:0000313" key="2">
    <source>
        <dbReference type="Proteomes" id="UP000051913"/>
    </source>
</evidence>
<dbReference type="AlphaFoldDB" id="A0A0R3LAW2"/>
<gene>
    <name evidence="1" type="ORF">CP49_41720</name>
</gene>
<accession>A0A0R3LAW2</accession>